<feature type="compositionally biased region" description="Acidic residues" evidence="3">
    <location>
        <begin position="677"/>
        <end position="686"/>
    </location>
</feature>
<feature type="compositionally biased region" description="Low complexity" evidence="3">
    <location>
        <begin position="1786"/>
        <end position="1814"/>
    </location>
</feature>
<feature type="region of interest" description="Disordered" evidence="3">
    <location>
        <begin position="33"/>
        <end position="58"/>
    </location>
</feature>
<proteinExistence type="predicted"/>
<dbReference type="InterPro" id="IPR011333">
    <property type="entry name" value="SKP1/BTB/POZ_sf"/>
</dbReference>
<reference evidence="5 6" key="1">
    <citation type="submission" date="2018-03" db="EMBL/GenBank/DDBJ databases">
        <authorList>
            <person name="Guldener U."/>
        </authorList>
    </citation>
    <scope>NUCLEOTIDE SEQUENCE [LARGE SCALE GENOMIC DNA]</scope>
    <source>
        <strain evidence="5 6">DAOM196992</strain>
    </source>
</reference>
<dbReference type="SUPFAM" id="SSF50985">
    <property type="entry name" value="RCC1/BLIP-II"/>
    <property type="match status" value="1"/>
</dbReference>
<dbReference type="SMART" id="SM00225">
    <property type="entry name" value="BTB"/>
    <property type="match status" value="2"/>
</dbReference>
<keyword evidence="6" id="KW-1185">Reference proteome</keyword>
<feature type="compositionally biased region" description="Low complexity" evidence="3">
    <location>
        <begin position="1503"/>
        <end position="1531"/>
    </location>
</feature>
<dbReference type="SUPFAM" id="SSF48403">
    <property type="entry name" value="Ankyrin repeat"/>
    <property type="match status" value="1"/>
</dbReference>
<dbReference type="Pfam" id="PF00651">
    <property type="entry name" value="BTB"/>
    <property type="match status" value="1"/>
</dbReference>
<feature type="compositionally biased region" description="Low complexity" evidence="3">
    <location>
        <begin position="1439"/>
        <end position="1452"/>
    </location>
</feature>
<dbReference type="Gene3D" id="3.30.710.10">
    <property type="entry name" value="Potassium Channel Kv1.1, Chain A"/>
    <property type="match status" value="2"/>
</dbReference>
<dbReference type="InterPro" id="IPR036770">
    <property type="entry name" value="Ankyrin_rpt-contain_sf"/>
</dbReference>
<feature type="region of interest" description="Disordered" evidence="3">
    <location>
        <begin position="1579"/>
        <end position="1598"/>
    </location>
</feature>
<name>A0A5C3EZX0_9BASI</name>
<feature type="region of interest" description="Disordered" evidence="3">
    <location>
        <begin position="727"/>
        <end position="750"/>
    </location>
</feature>
<feature type="region of interest" description="Disordered" evidence="3">
    <location>
        <begin position="670"/>
        <end position="704"/>
    </location>
</feature>
<dbReference type="OrthoDB" id="1893551at2759"/>
<feature type="compositionally biased region" description="Gly residues" evidence="3">
    <location>
        <begin position="513"/>
        <end position="527"/>
    </location>
</feature>
<dbReference type="PANTHER" id="PTHR22872:SF2">
    <property type="entry name" value="INHIBITOR OF BRUTON TYROSINE KINASE"/>
    <property type="match status" value="1"/>
</dbReference>
<accession>A0A5C3EZX0</accession>
<dbReference type="PANTHER" id="PTHR22872">
    <property type="entry name" value="BTK-BINDING PROTEIN-RELATED"/>
    <property type="match status" value="1"/>
</dbReference>
<organism evidence="5 6">
    <name type="scientific">Pseudozyma flocculosa</name>
    <dbReference type="NCBI Taxonomy" id="84751"/>
    <lineage>
        <taxon>Eukaryota</taxon>
        <taxon>Fungi</taxon>
        <taxon>Dikarya</taxon>
        <taxon>Basidiomycota</taxon>
        <taxon>Ustilaginomycotina</taxon>
        <taxon>Ustilaginomycetes</taxon>
        <taxon>Ustilaginales</taxon>
        <taxon>Ustilaginaceae</taxon>
        <taxon>Pseudozyma</taxon>
    </lineage>
</organism>
<feature type="region of interest" description="Disordered" evidence="3">
    <location>
        <begin position="1129"/>
        <end position="1573"/>
    </location>
</feature>
<keyword evidence="1" id="KW-0677">Repeat</keyword>
<sequence>MVAPTLIDCWHVRDLARFRAILKGGPDRAAAHTLSGSGSIGAQLSKSPHGSAHNGFNGPCPPHEVNRRDLLGRSALHLIASSQEPASVDYLHALLAHPSLNVNLQDAENGWTALHRALYSANLITALILLRRTDTDTRIKDLEGLTPFDLYNSTVAGTNPLHEALSWDSSTNIKGRTLCQLYSWGSNRNFTLGLGDGDDRQLPDRVNLRREADEWERSQQALAAGKRFDRIGVRDVVMGRMHTVILTDERASNVWICGIGGNGRLGKAPQTQPRLEPLHDFRETARSVAVAQDHTIIVTMSGAAYTFGLNRFQQLGYTVEQGQGYVASSSGSGAFRGAAFGAAGSTAPTAAAAGELDVQISPRKVAGVLKKETVLGAAASKLHSVVFTTDGLYTWGTNTGQLGYDRGGTPVQVLPRRVTGLAAGTGIKQVAATEFGTACLLDSWDVVLFHNDTHYRINFPLSRFSSDISVFRPRQVQPKSWITKLTSSGNTFAALSDMGDLFTFNLEHPSEYGGAGGGRGGGGGGAASGHQGKMAAAQSAPRPQLVWSVRKKFTAVRDVAIGSDGSIILCTESGHVYVRSRKGDGTTKAAGKSFKFQAVPYLQRVVKVAINETGGLAAIKVDPPLPEVRMKGRTIEEALRDLLPHLKVRSITEDGEKEQGISAEMVEIHEARSDAGSSDDDSDSDADSDHGRGHGRATKRTAHDRHVHAALLLAEAAKRWTAAGSSGSRAAAADGDAAQPSSQPGRGYYGPHNLKPPFGCDAFLIAGNWYLPVHRVVLAARIPALRQALANPAAKVRLPDGVQVKKLSDAVASIVLPACSFGTALFFLHCVYSDSLPPVWTPSIGILVDKALKAAKIDRMQVQKQLLQLAELLGLSVLESAIRSPILHALTGTLRDDMLGFFAAHVDVADVEASPFRDVEIELEDRVVPAHSAILRRSPFFSALFQPQWTATRWNSRNIIRIDMRHLRWEVARIVLMHLYTDIGEALFRGTDTDRTMEQFMDFVVEVMAASNELLLDKLKLVCGSLLRNRVLSQNVGAVMTEAGFYEAAQLKEITMDYCTKNLESLLESGMLVELEHKMLRELTAFLRRRQDEKMRRTLAQDSVLALVEKHREYYDDLDIPPPSLHLITNKVQPKKGPTQVQLLSPRLAPADRRRSPANGRGSSPPTSSPDLRPVGEASGKNAPGGSDPAMMFSMDDEEGEPRSARSGSAGSPWATLPNVAQLSLDEVAPAPAAPSAAAQPWRARTVEAEKRAQSTESSPSLRATRPPEGASDLRSIMMSQEQQQQQQTLRRSTAASPSTSGTSTPNPSARPTVTAGGFDITPLSLASAKMSQKDRKRLQQQQQQQQQQQTASAAAAGSQVASASSSALNRPTTPAASPWKLPSASQTSPATAAFSPDGATPSSWGARASQLSDAMSTPQRRPSAAPLQSPGLGRGVVPSSEGGSARSSAGPPSTPLGPTFTPTRMQSSSAPRRTSNTEAAWSSPAIAPSSSSFLSSPPPSSPSVRADVSATDLQQARRSSSTASRPQRASNLQKSLDAGSTTGPEGATSSVTSVLSPSGSGRGSGSAGSLTFAQIQEQQRLAERQQTEQMAALSKRSFIDIIAEEKEEEERRRVELKQQEEFEKWFEEESRRIRREGGGGGAGRAGGKKGKGGGGGGGGGNVKGGPKGSGGNSGTAGGDGDRKAQNGASGKRKAQQAKQSSAVGGETATPSSDGPPSAGGGGKPKAPPGGGGGGGGKKKQATPSTTEGGSGSLKTGGGRAGGPGRGNGTASGGGGVPNGSGSGSGKANTSANTPASAAATAPASSSATPPGTALNAAPSSGTGLSIRAPAFVPSRPSQS</sequence>
<feature type="compositionally biased region" description="Low complexity" evidence="3">
    <location>
        <begin position="1383"/>
        <end position="1397"/>
    </location>
</feature>
<dbReference type="CDD" id="cd18186">
    <property type="entry name" value="BTB_POZ_ZBTB_KLHL-like"/>
    <property type="match status" value="2"/>
</dbReference>
<dbReference type="InterPro" id="IPR051625">
    <property type="entry name" value="Signaling_Regulatory_Domain"/>
</dbReference>
<feature type="region of interest" description="Disordered" evidence="3">
    <location>
        <begin position="1605"/>
        <end position="1840"/>
    </location>
</feature>
<feature type="compositionally biased region" description="Basic and acidic residues" evidence="3">
    <location>
        <begin position="1610"/>
        <end position="1638"/>
    </location>
</feature>
<dbReference type="PROSITE" id="PS50097">
    <property type="entry name" value="BTB"/>
    <property type="match status" value="1"/>
</dbReference>
<dbReference type="Gene3D" id="1.25.40.20">
    <property type="entry name" value="Ankyrin repeat-containing domain"/>
    <property type="match status" value="1"/>
</dbReference>
<feature type="compositionally biased region" description="Polar residues" evidence="3">
    <location>
        <begin position="1461"/>
        <end position="1479"/>
    </location>
</feature>
<feature type="compositionally biased region" description="Low complexity" evidence="3">
    <location>
        <begin position="1549"/>
        <end position="1560"/>
    </location>
</feature>
<feature type="compositionally biased region" description="Gly residues" evidence="3">
    <location>
        <begin position="1718"/>
        <end position="1736"/>
    </location>
</feature>
<feature type="compositionally biased region" description="Low complexity" evidence="3">
    <location>
        <begin position="1281"/>
        <end position="1310"/>
    </location>
</feature>
<feature type="repeat" description="RCC1" evidence="2">
    <location>
        <begin position="390"/>
        <end position="443"/>
    </location>
</feature>
<dbReference type="Gene3D" id="2.130.10.30">
    <property type="entry name" value="Regulator of chromosome condensation 1/beta-lactamase-inhibitor protein II"/>
    <property type="match status" value="2"/>
</dbReference>
<evidence type="ECO:0000313" key="5">
    <source>
        <dbReference type="EMBL" id="SPO37410.1"/>
    </source>
</evidence>
<gene>
    <name evidence="5" type="ORF">PSFLO_02883</name>
</gene>
<feature type="compositionally biased region" description="Gly residues" evidence="3">
    <location>
        <begin position="1749"/>
        <end position="1785"/>
    </location>
</feature>
<feature type="region of interest" description="Disordered" evidence="3">
    <location>
        <begin position="513"/>
        <end position="539"/>
    </location>
</feature>
<evidence type="ECO:0000313" key="6">
    <source>
        <dbReference type="Proteomes" id="UP000323386"/>
    </source>
</evidence>
<feature type="compositionally biased region" description="Low complexity" evidence="3">
    <location>
        <begin position="1480"/>
        <end position="1496"/>
    </location>
</feature>
<feature type="compositionally biased region" description="Polar residues" evidence="3">
    <location>
        <begin position="1410"/>
        <end position="1421"/>
    </location>
</feature>
<feature type="compositionally biased region" description="Polar residues" evidence="3">
    <location>
        <begin position="34"/>
        <end position="48"/>
    </location>
</feature>
<feature type="compositionally biased region" description="Polar residues" evidence="3">
    <location>
        <begin position="1697"/>
        <end position="1713"/>
    </location>
</feature>
<dbReference type="InterPro" id="IPR000408">
    <property type="entry name" value="Reg_chr_condens"/>
</dbReference>
<feature type="domain" description="BTB" evidence="4">
    <location>
        <begin position="917"/>
        <end position="982"/>
    </location>
</feature>
<feature type="compositionally biased region" description="Low complexity" evidence="3">
    <location>
        <begin position="1229"/>
        <end position="1241"/>
    </location>
</feature>
<dbReference type="Proteomes" id="UP000323386">
    <property type="component" value="Unassembled WGS sequence"/>
</dbReference>
<feature type="compositionally biased region" description="Low complexity" evidence="3">
    <location>
        <begin position="727"/>
        <end position="738"/>
    </location>
</feature>
<feature type="repeat" description="RCC1" evidence="2">
    <location>
        <begin position="179"/>
        <end position="249"/>
    </location>
</feature>
<feature type="compositionally biased region" description="Low complexity" evidence="3">
    <location>
        <begin position="1340"/>
        <end position="1368"/>
    </location>
</feature>
<feature type="compositionally biased region" description="Polar residues" evidence="3">
    <location>
        <begin position="1161"/>
        <end position="1170"/>
    </location>
</feature>
<evidence type="ECO:0000259" key="4">
    <source>
        <dbReference type="PROSITE" id="PS50097"/>
    </source>
</evidence>
<feature type="compositionally biased region" description="Polar residues" evidence="3">
    <location>
        <begin position="1532"/>
        <end position="1544"/>
    </location>
</feature>
<dbReference type="InterPro" id="IPR000210">
    <property type="entry name" value="BTB/POZ_dom"/>
</dbReference>
<dbReference type="EMBL" id="OOIP01000007">
    <property type="protein sequence ID" value="SPO37410.1"/>
    <property type="molecule type" value="Genomic_DNA"/>
</dbReference>
<feature type="compositionally biased region" description="Gly residues" evidence="3">
    <location>
        <begin position="1653"/>
        <end position="1679"/>
    </location>
</feature>
<evidence type="ECO:0000256" key="2">
    <source>
        <dbReference type="PROSITE-ProRule" id="PRU00235"/>
    </source>
</evidence>
<dbReference type="PROSITE" id="PS50012">
    <property type="entry name" value="RCC1_3"/>
    <property type="match status" value="2"/>
</dbReference>
<feature type="compositionally biased region" description="Basic and acidic residues" evidence="3">
    <location>
        <begin position="1245"/>
        <end position="1254"/>
    </location>
</feature>
<dbReference type="InterPro" id="IPR009091">
    <property type="entry name" value="RCC1/BLIP-II"/>
</dbReference>
<dbReference type="SUPFAM" id="SSF54695">
    <property type="entry name" value="POZ domain"/>
    <property type="match status" value="2"/>
</dbReference>
<feature type="compositionally biased region" description="Basic residues" evidence="3">
    <location>
        <begin position="693"/>
        <end position="704"/>
    </location>
</feature>
<evidence type="ECO:0000256" key="3">
    <source>
        <dbReference type="SAM" id="MobiDB-lite"/>
    </source>
</evidence>
<evidence type="ECO:0000256" key="1">
    <source>
        <dbReference type="ARBA" id="ARBA00022737"/>
    </source>
</evidence>
<protein>
    <recommendedName>
        <fullName evidence="4">BTB domain-containing protein</fullName>
    </recommendedName>
</protein>